<dbReference type="Proteomes" id="UP001147747">
    <property type="component" value="Unassembled WGS sequence"/>
</dbReference>
<sequence length="280" mass="30686">MTLALDLINRNFVGELAKGQPLYEKTPSDARQVLETLQKHVPAPDIAQDYIDVPLGSGSVKTVIFRPENANRDIPSIFYTHGGGWILGGAPSAFGSLMEDLSRQTGAAVIFPHFSPAPEKQYPSQFEESFAVLKYMVEHGDMHHLKTETMSFAGDSAEHNLQDFQGGTISLTERTMDWMIDAFIPNKPDRCNSLTSPLSFSSDEELAQFPPTTLFLSGADPLIGEGEAFGLRLQKNGVDTSILRADGQIHDYVMLEPIRQTATARAVVELAAAHLKRGLV</sequence>
<dbReference type="SUPFAM" id="SSF53474">
    <property type="entry name" value="alpha/beta-Hydrolases"/>
    <property type="match status" value="1"/>
</dbReference>
<dbReference type="GO" id="GO:0017000">
    <property type="term" value="P:antibiotic biosynthetic process"/>
    <property type="evidence" value="ECO:0007669"/>
    <property type="project" value="UniProtKB-ARBA"/>
</dbReference>
<dbReference type="InterPro" id="IPR050300">
    <property type="entry name" value="GDXG_lipolytic_enzyme"/>
</dbReference>
<dbReference type="AlphaFoldDB" id="A0A9W9SIL4"/>
<evidence type="ECO:0000256" key="1">
    <source>
        <dbReference type="ARBA" id="ARBA00022801"/>
    </source>
</evidence>
<reference evidence="3" key="2">
    <citation type="journal article" date="2023" name="IMA Fungus">
        <title>Comparative genomic study of the Penicillium genus elucidates a diverse pangenome and 15 lateral gene transfer events.</title>
        <authorList>
            <person name="Petersen C."/>
            <person name="Sorensen T."/>
            <person name="Nielsen M.R."/>
            <person name="Sondergaard T.E."/>
            <person name="Sorensen J.L."/>
            <person name="Fitzpatrick D.A."/>
            <person name="Frisvad J.C."/>
            <person name="Nielsen K.L."/>
        </authorList>
    </citation>
    <scope>NUCLEOTIDE SEQUENCE</scope>
    <source>
        <strain evidence="3">IBT 29677</strain>
    </source>
</reference>
<dbReference type="GO" id="GO:0072330">
    <property type="term" value="P:monocarboxylic acid biosynthetic process"/>
    <property type="evidence" value="ECO:0007669"/>
    <property type="project" value="UniProtKB-ARBA"/>
</dbReference>
<evidence type="ECO:0000313" key="3">
    <source>
        <dbReference type="EMBL" id="KAJ5378842.1"/>
    </source>
</evidence>
<gene>
    <name evidence="3" type="ORF">N7509_011961</name>
</gene>
<dbReference type="PANTHER" id="PTHR48081">
    <property type="entry name" value="AB HYDROLASE SUPERFAMILY PROTEIN C4A8.06C"/>
    <property type="match status" value="1"/>
</dbReference>
<dbReference type="OrthoDB" id="408631at2759"/>
<evidence type="ECO:0000259" key="2">
    <source>
        <dbReference type="Pfam" id="PF07859"/>
    </source>
</evidence>
<reference evidence="3" key="1">
    <citation type="submission" date="2022-12" db="EMBL/GenBank/DDBJ databases">
        <authorList>
            <person name="Petersen C."/>
        </authorList>
    </citation>
    <scope>NUCLEOTIDE SEQUENCE</scope>
    <source>
        <strain evidence="3">IBT 29677</strain>
    </source>
</reference>
<keyword evidence="4" id="KW-1185">Reference proteome</keyword>
<keyword evidence="1" id="KW-0378">Hydrolase</keyword>
<proteinExistence type="predicted"/>
<dbReference type="RefSeq" id="XP_056482628.1">
    <property type="nucleotide sequence ID" value="XM_056636598.1"/>
</dbReference>
<feature type="domain" description="Alpha/beta hydrolase fold-3" evidence="2">
    <location>
        <begin position="168"/>
        <end position="253"/>
    </location>
</feature>
<dbReference type="GeneID" id="81375578"/>
<dbReference type="Gene3D" id="3.40.50.1820">
    <property type="entry name" value="alpha/beta hydrolase"/>
    <property type="match status" value="2"/>
</dbReference>
<dbReference type="InterPro" id="IPR013094">
    <property type="entry name" value="AB_hydrolase_3"/>
</dbReference>
<evidence type="ECO:0000313" key="4">
    <source>
        <dbReference type="Proteomes" id="UP001147747"/>
    </source>
</evidence>
<dbReference type="EMBL" id="JAPZBU010000011">
    <property type="protein sequence ID" value="KAJ5378842.1"/>
    <property type="molecule type" value="Genomic_DNA"/>
</dbReference>
<organism evidence="3 4">
    <name type="scientific">Penicillium cosmopolitanum</name>
    <dbReference type="NCBI Taxonomy" id="1131564"/>
    <lineage>
        <taxon>Eukaryota</taxon>
        <taxon>Fungi</taxon>
        <taxon>Dikarya</taxon>
        <taxon>Ascomycota</taxon>
        <taxon>Pezizomycotina</taxon>
        <taxon>Eurotiomycetes</taxon>
        <taxon>Eurotiomycetidae</taxon>
        <taxon>Eurotiales</taxon>
        <taxon>Aspergillaceae</taxon>
        <taxon>Penicillium</taxon>
    </lineage>
</organism>
<comment type="caution">
    <text evidence="3">The sequence shown here is derived from an EMBL/GenBank/DDBJ whole genome shotgun (WGS) entry which is preliminary data.</text>
</comment>
<name>A0A9W9SIL4_9EURO</name>
<feature type="domain" description="Alpha/beta hydrolase fold-3" evidence="2">
    <location>
        <begin position="77"/>
        <end position="157"/>
    </location>
</feature>
<dbReference type="Pfam" id="PF07859">
    <property type="entry name" value="Abhydrolase_3"/>
    <property type="match status" value="2"/>
</dbReference>
<dbReference type="PANTHER" id="PTHR48081:SF8">
    <property type="entry name" value="ALPHA_BETA HYDROLASE FOLD-3 DOMAIN-CONTAINING PROTEIN-RELATED"/>
    <property type="match status" value="1"/>
</dbReference>
<dbReference type="InterPro" id="IPR029058">
    <property type="entry name" value="AB_hydrolase_fold"/>
</dbReference>
<dbReference type="GO" id="GO:0016787">
    <property type="term" value="F:hydrolase activity"/>
    <property type="evidence" value="ECO:0007669"/>
    <property type="project" value="UniProtKB-KW"/>
</dbReference>
<accession>A0A9W9SIL4</accession>
<protein>
    <recommendedName>
        <fullName evidence="2">Alpha/beta hydrolase fold-3 domain-containing protein</fullName>
    </recommendedName>
</protein>